<organism evidence="1">
    <name type="scientific">marine sediment metagenome</name>
    <dbReference type="NCBI Taxonomy" id="412755"/>
    <lineage>
        <taxon>unclassified sequences</taxon>
        <taxon>metagenomes</taxon>
        <taxon>ecological metagenomes</taxon>
    </lineage>
</organism>
<name>X1MWA1_9ZZZZ</name>
<accession>X1MWA1</accession>
<proteinExistence type="predicted"/>
<dbReference type="Gene3D" id="3.20.20.210">
    <property type="match status" value="1"/>
</dbReference>
<dbReference type="EMBL" id="BARV01031251">
    <property type="protein sequence ID" value="GAI35548.1"/>
    <property type="molecule type" value="Genomic_DNA"/>
</dbReference>
<evidence type="ECO:0000313" key="1">
    <source>
        <dbReference type="EMBL" id="GAI35548.1"/>
    </source>
</evidence>
<feature type="non-terminal residue" evidence="1">
    <location>
        <position position="1"/>
    </location>
</feature>
<reference evidence="1" key="1">
    <citation type="journal article" date="2014" name="Front. Microbiol.">
        <title>High frequency of phylogenetically diverse reductive dehalogenase-homologous genes in deep subseafloor sedimentary metagenomes.</title>
        <authorList>
            <person name="Kawai M."/>
            <person name="Futagami T."/>
            <person name="Toyoda A."/>
            <person name="Takaki Y."/>
            <person name="Nishi S."/>
            <person name="Hori S."/>
            <person name="Arai W."/>
            <person name="Tsubouchi T."/>
            <person name="Morono Y."/>
            <person name="Uchiyama I."/>
            <person name="Ito T."/>
            <person name="Fujiyama A."/>
            <person name="Inagaki F."/>
            <person name="Takami H."/>
        </authorList>
    </citation>
    <scope>NUCLEOTIDE SEQUENCE</scope>
    <source>
        <strain evidence="1">Expedition CK06-06</strain>
    </source>
</reference>
<protein>
    <submittedName>
        <fullName evidence="1">Uncharacterized protein</fullName>
    </submittedName>
</protein>
<dbReference type="SUPFAM" id="SSF51726">
    <property type="entry name" value="UROD/MetE-like"/>
    <property type="match status" value="1"/>
</dbReference>
<dbReference type="AlphaFoldDB" id="X1MWA1"/>
<sequence length="97" mass="10599">QVMFDRFLDYPMAIINWHDRETPPSLGEAQEKFSGALCGGLRRLETMVLGTPEKVTAEAQDAINATNGRQLILGTGCVMPTIVPRGNILAARQSVEN</sequence>
<gene>
    <name evidence="1" type="ORF">S06H3_49484</name>
</gene>
<comment type="caution">
    <text evidence="1">The sequence shown here is derived from an EMBL/GenBank/DDBJ whole genome shotgun (WGS) entry which is preliminary data.</text>
</comment>
<dbReference type="InterPro" id="IPR038071">
    <property type="entry name" value="UROD/MetE-like_sf"/>
</dbReference>